<evidence type="ECO:0000256" key="1">
    <source>
        <dbReference type="ARBA" id="ARBA00023002"/>
    </source>
</evidence>
<evidence type="ECO:0000259" key="2">
    <source>
        <dbReference type="Pfam" id="PF01266"/>
    </source>
</evidence>
<dbReference type="GO" id="GO:0005737">
    <property type="term" value="C:cytoplasm"/>
    <property type="evidence" value="ECO:0007669"/>
    <property type="project" value="TreeGrafter"/>
</dbReference>
<dbReference type="PANTHER" id="PTHR13847">
    <property type="entry name" value="SARCOSINE DEHYDROGENASE-RELATED"/>
    <property type="match status" value="1"/>
</dbReference>
<dbReference type="Proteomes" id="UP000265715">
    <property type="component" value="Unassembled WGS sequence"/>
</dbReference>
<dbReference type="SUPFAM" id="SSF51905">
    <property type="entry name" value="FAD/NAD(P)-binding domain"/>
    <property type="match status" value="1"/>
</dbReference>
<keyword evidence="1 3" id="KW-0560">Oxidoreductase</keyword>
<evidence type="ECO:0000313" key="4">
    <source>
        <dbReference type="Proteomes" id="UP000265715"/>
    </source>
</evidence>
<dbReference type="InterPro" id="IPR036188">
    <property type="entry name" value="FAD/NAD-bd_sf"/>
</dbReference>
<sequence length="472" mass="51522">MSNLEAEVVVCGAGIAGIAVAYELAVKRGVKGVVLLEQDAPLSLTSDKSTECYRNWWPVKPPERPGDAGTHGPDGAMISLMNRSIERLEQIARESDNRIGLGRRGYLYATAEAGKVPVLLEAAENAARMGAGPLRLHDGNGESYVPAPAHGFEGQPDGADLITGKALIRRHFPYLAEDTVAVLHARRAGWFSAQQLGMWMLEQARAHGVRLVRGRVTGVQTTAGRVSAVEARREDGSAFIVRTPCFVNAAGPMQKAVGRMLGVEIPVFAELHLKMSFPEHLGVVPREAPMLIWADEVRLPWSPEEREMLAEEPSTRWLLEPFPPGVHCRPDGHGESNTLIVLYNYHLQPLEPRFPLPADPHYADVALRGMARMIPGLGRYFEKAPKPWIDGGYYVKTRENRPLIGPLGVEGAYLVGALSGFGVMAACAAGELLAAHILGDPLPEYAPAFRLERYQDPEYLQALERFGDGAQL</sequence>
<proteinExistence type="predicted"/>
<keyword evidence="4" id="KW-1185">Reference proteome</keyword>
<dbReference type="AlphaFoldDB" id="A0A399EEJ7"/>
<protein>
    <submittedName>
        <fullName evidence="3">D-amino acid dehydrogenase</fullName>
        <ecNumber evidence="3">1.4.99.-</ecNumber>
    </submittedName>
</protein>
<dbReference type="Gene3D" id="3.50.50.60">
    <property type="entry name" value="FAD/NAD(P)-binding domain"/>
    <property type="match status" value="3"/>
</dbReference>
<dbReference type="Gene3D" id="3.30.9.10">
    <property type="entry name" value="D-Amino Acid Oxidase, subunit A, domain 2"/>
    <property type="match status" value="2"/>
</dbReference>
<feature type="domain" description="FAD dependent oxidoreductase" evidence="2">
    <location>
        <begin position="8"/>
        <end position="435"/>
    </location>
</feature>
<dbReference type="EC" id="1.4.99.-" evidence="3"/>
<reference evidence="3 4" key="1">
    <citation type="submission" date="2018-08" db="EMBL/GenBank/DDBJ databases">
        <title>Meiothermus terrae DSM 26712 genome sequencing project.</title>
        <authorList>
            <person name="Da Costa M.S."/>
            <person name="Albuquerque L."/>
            <person name="Raposo P."/>
            <person name="Froufe H.J.C."/>
            <person name="Barroso C.S."/>
            <person name="Egas C."/>
        </authorList>
    </citation>
    <scope>NUCLEOTIDE SEQUENCE [LARGE SCALE GENOMIC DNA]</scope>
    <source>
        <strain evidence="3 4">DSM 26712</strain>
    </source>
</reference>
<evidence type="ECO:0000313" key="3">
    <source>
        <dbReference type="EMBL" id="RIH81579.1"/>
    </source>
</evidence>
<dbReference type="GO" id="GO:0016491">
    <property type="term" value="F:oxidoreductase activity"/>
    <property type="evidence" value="ECO:0007669"/>
    <property type="project" value="UniProtKB-KW"/>
</dbReference>
<dbReference type="InterPro" id="IPR006076">
    <property type="entry name" value="FAD-dep_OxRdtase"/>
</dbReference>
<gene>
    <name evidence="3" type="primary">dadA</name>
    <name evidence="3" type="ORF">Mterra_03084</name>
</gene>
<dbReference type="PANTHER" id="PTHR13847:SF287">
    <property type="entry name" value="FAD-DEPENDENT OXIDOREDUCTASE DOMAIN-CONTAINING PROTEIN 1"/>
    <property type="match status" value="1"/>
</dbReference>
<dbReference type="OrthoDB" id="9772081at2"/>
<dbReference type="EMBL" id="QXDL01000163">
    <property type="protein sequence ID" value="RIH81579.1"/>
    <property type="molecule type" value="Genomic_DNA"/>
</dbReference>
<organism evidence="3 4">
    <name type="scientific">Calidithermus terrae</name>
    <dbReference type="NCBI Taxonomy" id="1408545"/>
    <lineage>
        <taxon>Bacteria</taxon>
        <taxon>Thermotogati</taxon>
        <taxon>Deinococcota</taxon>
        <taxon>Deinococci</taxon>
        <taxon>Thermales</taxon>
        <taxon>Thermaceae</taxon>
        <taxon>Calidithermus</taxon>
    </lineage>
</organism>
<accession>A0A399EEJ7</accession>
<name>A0A399EEJ7_9DEIN</name>
<dbReference type="RefSeq" id="WP_119316037.1">
    <property type="nucleotide sequence ID" value="NZ_QXDL01000163.1"/>
</dbReference>
<comment type="caution">
    <text evidence="3">The sequence shown here is derived from an EMBL/GenBank/DDBJ whole genome shotgun (WGS) entry which is preliminary data.</text>
</comment>
<dbReference type="Pfam" id="PF01266">
    <property type="entry name" value="DAO"/>
    <property type="match status" value="1"/>
</dbReference>